<feature type="transmembrane region" description="Helical" evidence="1">
    <location>
        <begin position="128"/>
        <end position="154"/>
    </location>
</feature>
<proteinExistence type="predicted"/>
<accession>A0A3M8R6H1</accession>
<feature type="transmembrane region" description="Helical" evidence="1">
    <location>
        <begin position="82"/>
        <end position="102"/>
    </location>
</feature>
<name>A0A3M8R6H1_9PROT</name>
<protein>
    <submittedName>
        <fullName evidence="2">Uncharacterized protein</fullName>
    </submittedName>
</protein>
<comment type="caution">
    <text evidence="2">The sequence shown here is derived from an EMBL/GenBank/DDBJ whole genome shotgun (WGS) entry which is preliminary data.</text>
</comment>
<sequence>MPEPKIKPPVDGDWKSDRLGYALASIIGGPILAALASASTGKDGQALILVILSIFAPMFWGSLVIYWATGWNVSRWWDGGKLTGWVLGVAGFGVSAMIIQRFDLISSHWFADYVWNVEGHSWDMAFMVYLPALLFLELLMVAGTVAIAAPVVIIRKIRQKGKTPSP</sequence>
<evidence type="ECO:0000256" key="1">
    <source>
        <dbReference type="SAM" id="Phobius"/>
    </source>
</evidence>
<organism evidence="2">
    <name type="scientific">Acidithiobacillus sulfuriphilus</name>
    <dbReference type="NCBI Taxonomy" id="1867749"/>
    <lineage>
        <taxon>Bacteria</taxon>
        <taxon>Pseudomonadati</taxon>
        <taxon>Pseudomonadota</taxon>
        <taxon>Acidithiobacillia</taxon>
        <taxon>Acidithiobacillales</taxon>
        <taxon>Acidithiobacillaceae</taxon>
        <taxon>Acidithiobacillus</taxon>
    </lineage>
</organism>
<feature type="transmembrane region" description="Helical" evidence="1">
    <location>
        <begin position="46"/>
        <end position="70"/>
    </location>
</feature>
<keyword evidence="1" id="KW-0812">Transmembrane</keyword>
<dbReference type="AlphaFoldDB" id="A0A3M8R6H1"/>
<feature type="transmembrane region" description="Helical" evidence="1">
    <location>
        <begin position="21"/>
        <end position="40"/>
    </location>
</feature>
<dbReference type="EMBL" id="RIZI01000158">
    <property type="protein sequence ID" value="RNF63242.1"/>
    <property type="molecule type" value="Genomic_DNA"/>
</dbReference>
<keyword evidence="1" id="KW-0472">Membrane</keyword>
<reference evidence="2" key="1">
    <citation type="submission" date="2018-10" db="EMBL/GenBank/DDBJ databases">
        <title>Acidithiobacillus sulfuriphilus sp. nov.: an extremely acidophilic sulfur-oxidizing chemolithotroph isolated from a neutral pH environment.</title>
        <authorList>
            <person name="Falagan C."/>
            <person name="Moya-Beltran A."/>
            <person name="Quatrini R."/>
            <person name="Johnson D.B."/>
        </authorList>
    </citation>
    <scope>NUCLEOTIDE SEQUENCE [LARGE SCALE GENOMIC DNA]</scope>
    <source>
        <strain evidence="2">CJ-2</strain>
    </source>
</reference>
<keyword evidence="1" id="KW-1133">Transmembrane helix</keyword>
<evidence type="ECO:0000313" key="2">
    <source>
        <dbReference type="EMBL" id="RNF63242.1"/>
    </source>
</evidence>
<gene>
    <name evidence="2" type="ORF">EC580_06825</name>
</gene>
<dbReference type="RefSeq" id="WP_123103467.1">
    <property type="nucleotide sequence ID" value="NZ_CP127527.1"/>
</dbReference>